<evidence type="ECO:0000313" key="9">
    <source>
        <dbReference type="Proteomes" id="UP001078443"/>
    </source>
</evidence>
<comment type="subcellular location">
    <subcellularLocation>
        <location evidence="7">Cell membrane</location>
        <topology evidence="7">Multi-pass membrane protein</topology>
    </subcellularLocation>
</comment>
<comment type="catalytic activity">
    <reaction evidence="7">
        <text>L-cysteinyl-[prolipoprotein] + a 1,2-diacyl-sn-glycero-3-phospho-(1'-sn-glycerol) = an S-1,2-diacyl-sn-glyceryl-L-cysteinyl-[prolipoprotein] + sn-glycerol 1-phosphate + H(+)</text>
        <dbReference type="Rhea" id="RHEA:56712"/>
        <dbReference type="Rhea" id="RHEA-COMP:14679"/>
        <dbReference type="Rhea" id="RHEA-COMP:14680"/>
        <dbReference type="ChEBI" id="CHEBI:15378"/>
        <dbReference type="ChEBI" id="CHEBI:29950"/>
        <dbReference type="ChEBI" id="CHEBI:57685"/>
        <dbReference type="ChEBI" id="CHEBI:64716"/>
        <dbReference type="ChEBI" id="CHEBI:140658"/>
        <dbReference type="EC" id="2.5.1.145"/>
    </reaction>
</comment>
<dbReference type="Proteomes" id="UP001078443">
    <property type="component" value="Unassembled WGS sequence"/>
</dbReference>
<dbReference type="PANTHER" id="PTHR30589">
    <property type="entry name" value="PROLIPOPROTEIN DIACYLGLYCERYL TRANSFERASE"/>
    <property type="match status" value="1"/>
</dbReference>
<dbReference type="HAMAP" id="MF_01147">
    <property type="entry name" value="Lgt"/>
    <property type="match status" value="1"/>
</dbReference>
<keyword evidence="6 7" id="KW-0472">Membrane</keyword>
<evidence type="ECO:0000256" key="2">
    <source>
        <dbReference type="ARBA" id="ARBA00022475"/>
    </source>
</evidence>
<feature type="transmembrane region" description="Helical" evidence="7">
    <location>
        <begin position="13"/>
        <end position="32"/>
    </location>
</feature>
<reference evidence="8" key="1">
    <citation type="submission" date="2022-12" db="EMBL/GenBank/DDBJ databases">
        <authorList>
            <person name="Wang J."/>
        </authorList>
    </citation>
    <scope>NUCLEOTIDE SEQUENCE</scope>
    <source>
        <strain evidence="8">HY-45-18</strain>
    </source>
</reference>
<feature type="transmembrane region" description="Helical" evidence="7">
    <location>
        <begin position="199"/>
        <end position="216"/>
    </location>
</feature>
<keyword evidence="9" id="KW-1185">Reference proteome</keyword>
<protein>
    <recommendedName>
        <fullName evidence="7">Phosphatidylglycerol--prolipoprotein diacylglyceryl transferase</fullName>
        <ecNumber evidence="7">2.5.1.145</ecNumber>
    </recommendedName>
</protein>
<evidence type="ECO:0000256" key="6">
    <source>
        <dbReference type="ARBA" id="ARBA00023136"/>
    </source>
</evidence>
<evidence type="ECO:0000313" key="8">
    <source>
        <dbReference type="EMBL" id="MCY6484353.1"/>
    </source>
</evidence>
<evidence type="ECO:0000256" key="1">
    <source>
        <dbReference type="ARBA" id="ARBA00007150"/>
    </source>
</evidence>
<sequence>MNPVAFEMFGLEIRWYGILISLGMVLGLLTAYKQSKYYNIDFDKITDIFILCLPLSILGARLYYVIFNWSYYSSNLSEILNIRGGGLAIHGGILGAVISGYFLTKAKKLDFLKILDLIAPSFILAQSIGRWGNFFNSEAHGGTVSKEFISHFPSFIQKGMFIDGNYYHPTFLYESIWNISIFILLLILSRKKLKKGSIFYLYLIFYSVGRFFIEGLRTDSLMLGSLKMAQVISIVLIIICVILLVYNKKAD</sequence>
<keyword evidence="5 7" id="KW-1133">Transmembrane helix</keyword>
<evidence type="ECO:0000256" key="5">
    <source>
        <dbReference type="ARBA" id="ARBA00022989"/>
    </source>
</evidence>
<dbReference type="NCBIfam" id="TIGR00544">
    <property type="entry name" value="lgt"/>
    <property type="match status" value="1"/>
</dbReference>
<feature type="transmembrane region" description="Helical" evidence="7">
    <location>
        <begin position="44"/>
        <end position="67"/>
    </location>
</feature>
<comment type="pathway">
    <text evidence="7">Protein modification; lipoprotein biosynthesis (diacylglyceryl transfer).</text>
</comment>
<feature type="transmembrane region" description="Helical" evidence="7">
    <location>
        <begin position="111"/>
        <end position="129"/>
    </location>
</feature>
<dbReference type="InterPro" id="IPR001640">
    <property type="entry name" value="Lgt"/>
</dbReference>
<evidence type="ECO:0000256" key="3">
    <source>
        <dbReference type="ARBA" id="ARBA00022679"/>
    </source>
</evidence>
<evidence type="ECO:0000256" key="4">
    <source>
        <dbReference type="ARBA" id="ARBA00022692"/>
    </source>
</evidence>
<dbReference type="PROSITE" id="PS01311">
    <property type="entry name" value="LGT"/>
    <property type="match status" value="1"/>
</dbReference>
<evidence type="ECO:0000256" key="7">
    <source>
        <dbReference type="HAMAP-Rule" id="MF_01147"/>
    </source>
</evidence>
<feature type="transmembrane region" description="Helical" evidence="7">
    <location>
        <begin position="87"/>
        <end position="104"/>
    </location>
</feature>
<feature type="binding site" evidence="7">
    <location>
        <position position="130"/>
    </location>
    <ligand>
        <name>a 1,2-diacyl-sn-glycero-3-phospho-(1'-sn-glycerol)</name>
        <dbReference type="ChEBI" id="CHEBI:64716"/>
    </ligand>
</feature>
<dbReference type="EMBL" id="JAPQER010000002">
    <property type="protein sequence ID" value="MCY6484353.1"/>
    <property type="molecule type" value="Genomic_DNA"/>
</dbReference>
<comment type="similarity">
    <text evidence="1 7">Belongs to the Lgt family.</text>
</comment>
<organism evidence="8 9">
    <name type="scientific">Clostridium aestuarii</name>
    <dbReference type="NCBI Taxonomy" id="338193"/>
    <lineage>
        <taxon>Bacteria</taxon>
        <taxon>Bacillati</taxon>
        <taxon>Bacillota</taxon>
        <taxon>Clostridia</taxon>
        <taxon>Eubacteriales</taxon>
        <taxon>Clostridiaceae</taxon>
        <taxon>Clostridium</taxon>
    </lineage>
</organism>
<dbReference type="Pfam" id="PF01790">
    <property type="entry name" value="LGT"/>
    <property type="match status" value="1"/>
</dbReference>
<dbReference type="RefSeq" id="WP_268040627.1">
    <property type="nucleotide sequence ID" value="NZ_JAPQER010000002.1"/>
</dbReference>
<dbReference type="EC" id="2.5.1.145" evidence="7"/>
<proteinExistence type="inferred from homology"/>
<keyword evidence="3 7" id="KW-0808">Transferase</keyword>
<keyword evidence="4 7" id="KW-0812">Transmembrane</keyword>
<comment type="function">
    <text evidence="7">Catalyzes the transfer of the diacylglyceryl group from phosphatidylglycerol to the sulfhydryl group of the N-terminal cysteine of a prolipoprotein, the first step in the formation of mature lipoproteins.</text>
</comment>
<comment type="caution">
    <text evidence="8">The sequence shown here is derived from an EMBL/GenBank/DDBJ whole genome shotgun (WGS) entry which is preliminary data.</text>
</comment>
<dbReference type="PANTHER" id="PTHR30589:SF0">
    <property type="entry name" value="PHOSPHATIDYLGLYCEROL--PROLIPOPROTEIN DIACYLGLYCERYL TRANSFERASE"/>
    <property type="match status" value="1"/>
</dbReference>
<feature type="transmembrane region" description="Helical" evidence="7">
    <location>
        <begin position="228"/>
        <end position="246"/>
    </location>
</feature>
<dbReference type="GO" id="GO:0008961">
    <property type="term" value="F:phosphatidylglycerol-prolipoprotein diacylglyceryl transferase activity"/>
    <property type="evidence" value="ECO:0007669"/>
    <property type="project" value="UniProtKB-EC"/>
</dbReference>
<accession>A0ABT4CZE5</accession>
<feature type="transmembrane region" description="Helical" evidence="7">
    <location>
        <begin position="170"/>
        <end position="187"/>
    </location>
</feature>
<name>A0ABT4CZE5_9CLOT</name>
<keyword evidence="2 7" id="KW-1003">Cell membrane</keyword>
<gene>
    <name evidence="7 8" type="primary">lgt</name>
    <name evidence="8" type="ORF">OW763_08280</name>
</gene>